<dbReference type="NCBIfam" id="TIGR00453">
    <property type="entry name" value="ispD"/>
    <property type="match status" value="1"/>
</dbReference>
<evidence type="ECO:0000313" key="3">
    <source>
        <dbReference type="EMBL" id="SVA49162.1"/>
    </source>
</evidence>
<dbReference type="GO" id="GO:0050518">
    <property type="term" value="F:2-C-methyl-D-erythritol 4-phosphate cytidylyltransferase activity"/>
    <property type="evidence" value="ECO:0007669"/>
    <property type="project" value="InterPro"/>
</dbReference>
<dbReference type="AlphaFoldDB" id="A0A381W9M1"/>
<dbReference type="InterPro" id="IPR034683">
    <property type="entry name" value="IspD/TarI"/>
</dbReference>
<evidence type="ECO:0000256" key="2">
    <source>
        <dbReference type="ARBA" id="ARBA00022695"/>
    </source>
</evidence>
<dbReference type="PANTHER" id="PTHR32125">
    <property type="entry name" value="2-C-METHYL-D-ERYTHRITOL 4-PHOSPHATE CYTIDYLYLTRANSFERASE, CHLOROPLASTIC"/>
    <property type="match status" value="1"/>
</dbReference>
<dbReference type="HAMAP" id="MF_00108">
    <property type="entry name" value="IspD"/>
    <property type="match status" value="1"/>
</dbReference>
<evidence type="ECO:0008006" key="4">
    <source>
        <dbReference type="Google" id="ProtNLM"/>
    </source>
</evidence>
<proteinExistence type="inferred from homology"/>
<dbReference type="InterPro" id="IPR029044">
    <property type="entry name" value="Nucleotide-diphossugar_trans"/>
</dbReference>
<dbReference type="Gene3D" id="3.90.550.10">
    <property type="entry name" value="Spore Coat Polysaccharide Biosynthesis Protein SpsA, Chain A"/>
    <property type="match status" value="1"/>
</dbReference>
<keyword evidence="2" id="KW-0548">Nucleotidyltransferase</keyword>
<dbReference type="GO" id="GO:0008299">
    <property type="term" value="P:isoprenoid biosynthetic process"/>
    <property type="evidence" value="ECO:0007669"/>
    <property type="project" value="InterPro"/>
</dbReference>
<evidence type="ECO:0000256" key="1">
    <source>
        <dbReference type="ARBA" id="ARBA00022679"/>
    </source>
</evidence>
<sequence length="238" mass="24888">MTEASNGSSRSVKVGVAVPAAGSGQRMGGTRKAFLELLGEPMLVHAVRPFLAEARVVAVVVALSSEDASALPAWSEGLDPRVIFARGGKTRSQSVRAAIEALPAEVDIIAVHDAARPLVNSNVVSRCIDLAADGFGAIAGTPAVDTIKYVGEDKTVAKTPDRGMLWHAHTPQVFPAGVLRQAYSDRSVEGTDDAAVVESLRSGLQIKMVDAGRLNLKVTHRSDLVLAEAILTSLSDSS</sequence>
<accession>A0A381W9M1</accession>
<dbReference type="SUPFAM" id="SSF53448">
    <property type="entry name" value="Nucleotide-diphospho-sugar transferases"/>
    <property type="match status" value="1"/>
</dbReference>
<organism evidence="3">
    <name type="scientific">marine metagenome</name>
    <dbReference type="NCBI Taxonomy" id="408172"/>
    <lineage>
        <taxon>unclassified sequences</taxon>
        <taxon>metagenomes</taxon>
        <taxon>ecological metagenomes</taxon>
    </lineage>
</organism>
<dbReference type="InterPro" id="IPR050088">
    <property type="entry name" value="IspD/TarI_cytidylyltransf_bact"/>
</dbReference>
<dbReference type="Pfam" id="PF01128">
    <property type="entry name" value="IspD"/>
    <property type="match status" value="1"/>
</dbReference>
<gene>
    <name evidence="3" type="ORF">METZ01_LOCUS102016</name>
</gene>
<dbReference type="InterPro" id="IPR001228">
    <property type="entry name" value="IspD"/>
</dbReference>
<protein>
    <recommendedName>
        <fullName evidence="4">2-C-methyl-D-erythritol 4-phosphate cytidylyltransferase</fullName>
    </recommendedName>
</protein>
<dbReference type="EMBL" id="UINC01011108">
    <property type="protein sequence ID" value="SVA49162.1"/>
    <property type="molecule type" value="Genomic_DNA"/>
</dbReference>
<keyword evidence="1" id="KW-0808">Transferase</keyword>
<dbReference type="CDD" id="cd02516">
    <property type="entry name" value="CDP-ME_synthetase"/>
    <property type="match status" value="1"/>
</dbReference>
<name>A0A381W9M1_9ZZZZ</name>
<dbReference type="FunFam" id="3.90.550.10:FF:000003">
    <property type="entry name" value="2-C-methyl-D-erythritol 4-phosphate cytidylyltransferase"/>
    <property type="match status" value="1"/>
</dbReference>
<reference evidence="3" key="1">
    <citation type="submission" date="2018-05" db="EMBL/GenBank/DDBJ databases">
        <authorList>
            <person name="Lanie J.A."/>
            <person name="Ng W.-L."/>
            <person name="Kazmierczak K.M."/>
            <person name="Andrzejewski T.M."/>
            <person name="Davidsen T.M."/>
            <person name="Wayne K.J."/>
            <person name="Tettelin H."/>
            <person name="Glass J.I."/>
            <person name="Rusch D."/>
            <person name="Podicherti R."/>
            <person name="Tsui H.-C.T."/>
            <person name="Winkler M.E."/>
        </authorList>
    </citation>
    <scope>NUCLEOTIDE SEQUENCE</scope>
</reference>
<dbReference type="PANTHER" id="PTHR32125:SF4">
    <property type="entry name" value="2-C-METHYL-D-ERYTHRITOL 4-PHOSPHATE CYTIDYLYLTRANSFERASE, CHLOROPLASTIC"/>
    <property type="match status" value="1"/>
</dbReference>